<name>A0ABS8HUB9_9FIRM</name>
<keyword evidence="3" id="KW-1185">Reference proteome</keyword>
<reference evidence="2" key="1">
    <citation type="submission" date="2021-11" db="EMBL/GenBank/DDBJ databases">
        <title>Description of a new species Pelosinus isolated from the bottom sediments of Lake Baikal.</title>
        <authorList>
            <person name="Zakharyuk A."/>
        </authorList>
    </citation>
    <scope>NUCLEOTIDE SEQUENCE</scope>
    <source>
        <strain evidence="2">Bkl1</strain>
    </source>
</reference>
<accession>A0ABS8HUB9</accession>
<comment type="caution">
    <text evidence="2">The sequence shown here is derived from an EMBL/GenBank/DDBJ whole genome shotgun (WGS) entry which is preliminary data.</text>
</comment>
<evidence type="ECO:0000256" key="1">
    <source>
        <dbReference type="SAM" id="Phobius"/>
    </source>
</evidence>
<evidence type="ECO:0008006" key="4">
    <source>
        <dbReference type="Google" id="ProtNLM"/>
    </source>
</evidence>
<dbReference type="EMBL" id="JAJHJB010000022">
    <property type="protein sequence ID" value="MCC5466774.1"/>
    <property type="molecule type" value="Genomic_DNA"/>
</dbReference>
<dbReference type="RefSeq" id="WP_229535874.1">
    <property type="nucleotide sequence ID" value="NZ_JAJHJB010000022.1"/>
</dbReference>
<feature type="transmembrane region" description="Helical" evidence="1">
    <location>
        <begin position="6"/>
        <end position="25"/>
    </location>
</feature>
<keyword evidence="1" id="KW-0472">Membrane</keyword>
<evidence type="ECO:0000313" key="2">
    <source>
        <dbReference type="EMBL" id="MCC5466774.1"/>
    </source>
</evidence>
<organism evidence="2 3">
    <name type="scientific">Pelosinus baikalensis</name>
    <dbReference type="NCBI Taxonomy" id="2892015"/>
    <lineage>
        <taxon>Bacteria</taxon>
        <taxon>Bacillati</taxon>
        <taxon>Bacillota</taxon>
        <taxon>Negativicutes</taxon>
        <taxon>Selenomonadales</taxon>
        <taxon>Sporomusaceae</taxon>
        <taxon>Pelosinus</taxon>
    </lineage>
</organism>
<proteinExistence type="predicted"/>
<gene>
    <name evidence="2" type="ORF">LMF89_15610</name>
</gene>
<protein>
    <recommendedName>
        <fullName evidence="4">DUF2542 family protein</fullName>
    </recommendedName>
</protein>
<evidence type="ECO:0000313" key="3">
    <source>
        <dbReference type="Proteomes" id="UP001165492"/>
    </source>
</evidence>
<keyword evidence="1" id="KW-0812">Transmembrane</keyword>
<feature type="transmembrane region" description="Helical" evidence="1">
    <location>
        <begin position="67"/>
        <end position="87"/>
    </location>
</feature>
<keyword evidence="1" id="KW-1133">Transmembrane helix</keyword>
<dbReference type="Proteomes" id="UP001165492">
    <property type="component" value="Unassembled WGS sequence"/>
</dbReference>
<sequence>MTELDQVVRILSAFFTALVIIYIIAKMVGEKRKATWFKKRTKSTIFTRRGVLGETWHFGVPCKWQGFVVSFLMFSIIGVVSYLMIFAV</sequence>